<keyword evidence="1" id="KW-0677">Repeat</keyword>
<dbReference type="Gene3D" id="3.40.50.1460">
    <property type="match status" value="1"/>
</dbReference>
<evidence type="ECO:0000256" key="1">
    <source>
        <dbReference type="ARBA" id="ARBA00022737"/>
    </source>
</evidence>
<evidence type="ECO:0000313" key="4">
    <source>
        <dbReference type="Proteomes" id="UP001495910"/>
    </source>
</evidence>
<protein>
    <submittedName>
        <fullName evidence="3">C13 family peptidase</fullName>
    </submittedName>
</protein>
<feature type="signal peptide" evidence="2">
    <location>
        <begin position="1"/>
        <end position="37"/>
    </location>
</feature>
<feature type="chain" id="PRO_5045334370" evidence="2">
    <location>
        <begin position="38"/>
        <end position="607"/>
    </location>
</feature>
<dbReference type="PANTHER" id="PTHR23084">
    <property type="entry name" value="PHOSPHATIDYLINOSITOL-4-PHOSPHATE 5-KINASE RELATED"/>
    <property type="match status" value="1"/>
</dbReference>
<keyword evidence="4" id="KW-1185">Reference proteome</keyword>
<dbReference type="Pfam" id="PF02493">
    <property type="entry name" value="MORN"/>
    <property type="match status" value="10"/>
</dbReference>
<dbReference type="PANTHER" id="PTHR23084:SF263">
    <property type="entry name" value="MORN REPEAT-CONTAINING PROTEIN 1"/>
    <property type="match status" value="1"/>
</dbReference>
<name>A0ABU9PSD6_9BURK</name>
<dbReference type="InterPro" id="IPR001096">
    <property type="entry name" value="Peptidase_C13"/>
</dbReference>
<dbReference type="SUPFAM" id="SSF82185">
    <property type="entry name" value="Histone H3 K4-specific methyltransferase SET7/9 N-terminal domain"/>
    <property type="match status" value="3"/>
</dbReference>
<dbReference type="EMBL" id="JBANDC010000003">
    <property type="protein sequence ID" value="MEM4986912.1"/>
    <property type="molecule type" value="Genomic_DNA"/>
</dbReference>
<sequence>MHNNKVIIGHRNRMLTAASTAAICVFFSGFLAAGVAAAPSAPDAITPDGGKYYGQLADGKLQGQGKMEWANGAVYEGGFEKGLFSGKGKYRIDPGYLYEGEFKDGMRSGQGRAVDPSGSVYVGHFANNEFDGFGKLTAKDGEYTGQFKHGTYAGKGEIKYTNGRTYKGEFADGQFQGKGRYEVKGEEFYEGEFDKGEFAGYGIYQRQDGSRYAGAFKKWLPHGGGRLTDIRGNVYEGMFADGRLVGQGRYAGKDGSSYQGGFKNWKYHGQGIFRNAKGDRYTGNFSYGFYEGEGTLTYASPQKDGRTKDSGIWSEGVLEDATAEAQAKLNLETALYQQRALLDKTLAAVAPREPGKVNMYLLAVAGDGSQEVFHRETDFVRTQFDRDFGTQGRSVVLVNSRNTITKEPMATVTSIRESLNAIAAKMDKQNDILFLYLTSHGSRDHELMLSQNGLELRYLKAAELGKMLAESGIRWKVVVVSACYAGGFIPPLKDERTMVIAAARPDRTSFGCADDNDFTYFGRAFFQKSLPGSASFSAAFDKAKALVATWENDDIKSAGKGGGVMHSEPQIYHTAAIDQYLKTWQAQLKTVAPAGNAKQAPIAVPPR</sequence>
<gene>
    <name evidence="3" type="ORF">V8G57_05860</name>
</gene>
<evidence type="ECO:0000256" key="2">
    <source>
        <dbReference type="SAM" id="SignalP"/>
    </source>
</evidence>
<dbReference type="InterPro" id="IPR003409">
    <property type="entry name" value="MORN"/>
</dbReference>
<organism evidence="3 4">
    <name type="scientific">Collimonas rhizosphaerae</name>
    <dbReference type="NCBI Taxonomy" id="3126357"/>
    <lineage>
        <taxon>Bacteria</taxon>
        <taxon>Pseudomonadati</taxon>
        <taxon>Pseudomonadota</taxon>
        <taxon>Betaproteobacteria</taxon>
        <taxon>Burkholderiales</taxon>
        <taxon>Oxalobacteraceae</taxon>
        <taxon>Collimonas</taxon>
    </lineage>
</organism>
<dbReference type="RefSeq" id="WP_342828555.1">
    <property type="nucleotide sequence ID" value="NZ_JBANDC010000003.1"/>
</dbReference>
<evidence type="ECO:0000313" key="3">
    <source>
        <dbReference type="EMBL" id="MEM4986912.1"/>
    </source>
</evidence>
<accession>A0ABU9PSD6</accession>
<reference evidence="3 4" key="1">
    <citation type="submission" date="2024-02" db="EMBL/GenBank/DDBJ databases">
        <title>Draft genome sequence of Collimonas sp. strain H4R21, an effective mineral-weathering bacterial strain isolated from the beech rhizosphere.</title>
        <authorList>
            <person name="Morin E."/>
            <person name="Uroz S."/>
            <person name="Leveau J.H.J."/>
            <person name="Kumar R."/>
            <person name="Rey M.W."/>
            <person name="Pham J."/>
        </authorList>
    </citation>
    <scope>NUCLEOTIDE SEQUENCE [LARGE SCALE GENOMIC DNA]</scope>
    <source>
        <strain evidence="3 4">H4R21</strain>
    </source>
</reference>
<dbReference type="Pfam" id="PF01650">
    <property type="entry name" value="Peptidase_C13"/>
    <property type="match status" value="1"/>
</dbReference>
<proteinExistence type="predicted"/>
<dbReference type="Proteomes" id="UP001495910">
    <property type="component" value="Unassembled WGS sequence"/>
</dbReference>
<dbReference type="SMART" id="SM00698">
    <property type="entry name" value="MORN"/>
    <property type="match status" value="11"/>
</dbReference>
<dbReference type="Gene3D" id="2.20.110.10">
    <property type="entry name" value="Histone H3 K4-specific methyltransferase SET7/9 N-terminal domain"/>
    <property type="match status" value="5"/>
</dbReference>
<comment type="caution">
    <text evidence="3">The sequence shown here is derived from an EMBL/GenBank/DDBJ whole genome shotgun (WGS) entry which is preliminary data.</text>
</comment>
<keyword evidence="2" id="KW-0732">Signal</keyword>